<feature type="transmembrane region" description="Helical" evidence="8">
    <location>
        <begin position="379"/>
        <end position="400"/>
    </location>
</feature>
<evidence type="ECO:0000259" key="9">
    <source>
        <dbReference type="Pfam" id="PF13231"/>
    </source>
</evidence>
<accession>A0AAU8JF16</accession>
<evidence type="ECO:0000256" key="2">
    <source>
        <dbReference type="ARBA" id="ARBA00022475"/>
    </source>
</evidence>
<dbReference type="EC" id="2.4.-.-" evidence="10"/>
<feature type="transmembrane region" description="Helical" evidence="8">
    <location>
        <begin position="51"/>
        <end position="74"/>
    </location>
</feature>
<evidence type="ECO:0000256" key="3">
    <source>
        <dbReference type="ARBA" id="ARBA00022676"/>
    </source>
</evidence>
<dbReference type="InterPro" id="IPR038731">
    <property type="entry name" value="RgtA/B/C-like"/>
</dbReference>
<keyword evidence="2" id="KW-1003">Cell membrane</keyword>
<organism evidence="10">
    <name type="scientific">Planktothricoides raciborskii GIHE-MW2</name>
    <dbReference type="NCBI Taxonomy" id="2792601"/>
    <lineage>
        <taxon>Bacteria</taxon>
        <taxon>Bacillati</taxon>
        <taxon>Cyanobacteriota</taxon>
        <taxon>Cyanophyceae</taxon>
        <taxon>Oscillatoriophycideae</taxon>
        <taxon>Oscillatoriales</taxon>
        <taxon>Oscillatoriaceae</taxon>
        <taxon>Planktothricoides</taxon>
    </lineage>
</organism>
<feature type="domain" description="Glycosyltransferase RgtA/B/C/D-like" evidence="9">
    <location>
        <begin position="64"/>
        <end position="217"/>
    </location>
</feature>
<dbReference type="GO" id="GO:0005886">
    <property type="term" value="C:plasma membrane"/>
    <property type="evidence" value="ECO:0007669"/>
    <property type="project" value="UniProtKB-SubCell"/>
</dbReference>
<sequence length="404" mass="45518">MLKNPLKNPYRVIILIGLFLRLLWAIAVPVVPVSDSNAYDVFAQNLAKGNGFGWGVNELTAFWPPGTSFIYAIFYKIFGHTYWPIILFNLLLAAGTIWVSMHLAEKWFSQRIAILTGFILAFWPAQIQFTTVLASELLFTALVMAALCLWLEEKFTLRSRAIGVGVIMAAACYVRPTALLIPFLLLFFRVIKTREIFKTVTATLVMFLIMAIIIAPWSYRNTQLFGQFTLLSTNSGAVLWMGNNPNSNGGYMHLPEETKGMNQSQKNQYLKSLAREHIKEKPLLFIQRCIIRLIDTHSRESIGVAWNEKGLVSRYGSGILLPLKIINQLYWLPALGLGLIGILILGKQYGWLTIFTHPTVVIWGYLAGVHAVIISQDRYHFPSVPMIAILAAFTVVYCLGKQDN</sequence>
<feature type="transmembrane region" description="Helical" evidence="8">
    <location>
        <begin position="12"/>
        <end position="31"/>
    </location>
</feature>
<feature type="transmembrane region" description="Helical" evidence="8">
    <location>
        <begin position="352"/>
        <end position="373"/>
    </location>
</feature>
<feature type="transmembrane region" description="Helical" evidence="8">
    <location>
        <begin position="328"/>
        <end position="345"/>
    </location>
</feature>
<evidence type="ECO:0000256" key="4">
    <source>
        <dbReference type="ARBA" id="ARBA00022679"/>
    </source>
</evidence>
<evidence type="ECO:0000256" key="6">
    <source>
        <dbReference type="ARBA" id="ARBA00022989"/>
    </source>
</evidence>
<dbReference type="GO" id="GO:0009103">
    <property type="term" value="P:lipopolysaccharide biosynthetic process"/>
    <property type="evidence" value="ECO:0007669"/>
    <property type="project" value="UniProtKB-ARBA"/>
</dbReference>
<dbReference type="GO" id="GO:0016763">
    <property type="term" value="F:pentosyltransferase activity"/>
    <property type="evidence" value="ECO:0007669"/>
    <property type="project" value="TreeGrafter"/>
</dbReference>
<keyword evidence="3 10" id="KW-0328">Glycosyltransferase</keyword>
<evidence type="ECO:0000256" key="8">
    <source>
        <dbReference type="SAM" id="Phobius"/>
    </source>
</evidence>
<evidence type="ECO:0000256" key="5">
    <source>
        <dbReference type="ARBA" id="ARBA00022692"/>
    </source>
</evidence>
<keyword evidence="6 8" id="KW-1133">Transmembrane helix</keyword>
<dbReference type="PANTHER" id="PTHR33908:SF11">
    <property type="entry name" value="MEMBRANE PROTEIN"/>
    <property type="match status" value="1"/>
</dbReference>
<keyword evidence="5 8" id="KW-0812">Transmembrane</keyword>
<dbReference type="RefSeq" id="WP_190879501.1">
    <property type="nucleotide sequence ID" value="NZ_CP159837.1"/>
</dbReference>
<evidence type="ECO:0000256" key="1">
    <source>
        <dbReference type="ARBA" id="ARBA00004651"/>
    </source>
</evidence>
<feature type="transmembrane region" description="Helical" evidence="8">
    <location>
        <begin position="200"/>
        <end position="219"/>
    </location>
</feature>
<reference evidence="10" key="1">
    <citation type="submission" date="2024-07" db="EMBL/GenBank/DDBJ databases">
        <authorList>
            <person name="Kim Y.J."/>
            <person name="Jeong J.Y."/>
        </authorList>
    </citation>
    <scope>NUCLEOTIDE SEQUENCE</scope>
    <source>
        <strain evidence="10">GIHE-MW2</strain>
    </source>
</reference>
<protein>
    <submittedName>
        <fullName evidence="10">Glycosyltransferase family 39 protein</fullName>
        <ecNumber evidence="10">2.4.-.-</ecNumber>
    </submittedName>
</protein>
<evidence type="ECO:0000256" key="7">
    <source>
        <dbReference type="ARBA" id="ARBA00023136"/>
    </source>
</evidence>
<keyword evidence="7 8" id="KW-0472">Membrane</keyword>
<dbReference type="Pfam" id="PF13231">
    <property type="entry name" value="PMT_2"/>
    <property type="match status" value="1"/>
</dbReference>
<dbReference type="PANTHER" id="PTHR33908">
    <property type="entry name" value="MANNOSYLTRANSFERASE YKCB-RELATED"/>
    <property type="match status" value="1"/>
</dbReference>
<dbReference type="EMBL" id="CP159837">
    <property type="protein sequence ID" value="XCM37127.1"/>
    <property type="molecule type" value="Genomic_DNA"/>
</dbReference>
<dbReference type="AlphaFoldDB" id="A0AAU8JF16"/>
<gene>
    <name evidence="10" type="ORF">ABWT76_005942</name>
</gene>
<evidence type="ECO:0000313" key="10">
    <source>
        <dbReference type="EMBL" id="XCM37127.1"/>
    </source>
</evidence>
<comment type="subcellular location">
    <subcellularLocation>
        <location evidence="1">Cell membrane</location>
        <topology evidence="1">Multi-pass membrane protein</topology>
    </subcellularLocation>
</comment>
<feature type="transmembrane region" description="Helical" evidence="8">
    <location>
        <begin position="107"/>
        <end position="125"/>
    </location>
</feature>
<name>A0AAU8JF16_9CYAN</name>
<proteinExistence type="predicted"/>
<feature type="transmembrane region" description="Helical" evidence="8">
    <location>
        <begin position="81"/>
        <end position="101"/>
    </location>
</feature>
<feature type="transmembrane region" description="Helical" evidence="8">
    <location>
        <begin position="164"/>
        <end position="188"/>
    </location>
</feature>
<keyword evidence="4 10" id="KW-0808">Transferase</keyword>
<dbReference type="InterPro" id="IPR050297">
    <property type="entry name" value="LipidA_mod_glycosyltrf_83"/>
</dbReference>
<feature type="transmembrane region" description="Helical" evidence="8">
    <location>
        <begin position="132"/>
        <end position="152"/>
    </location>
</feature>